<evidence type="ECO:0000256" key="1">
    <source>
        <dbReference type="ARBA" id="ARBA00022857"/>
    </source>
</evidence>
<dbReference type="OrthoDB" id="9787435at2"/>
<dbReference type="RefSeq" id="WP_126630038.1">
    <property type="nucleotide sequence ID" value="NZ_BIFT01000002.1"/>
</dbReference>
<dbReference type="PANTHER" id="PTHR44154:SF1">
    <property type="entry name" value="QUINONE OXIDOREDUCTASE"/>
    <property type="match status" value="1"/>
</dbReference>
<dbReference type="EMBL" id="BIFT01000002">
    <property type="protein sequence ID" value="GCE29848.1"/>
    <property type="molecule type" value="Genomic_DNA"/>
</dbReference>
<keyword evidence="4" id="KW-1185">Reference proteome</keyword>
<evidence type="ECO:0000259" key="2">
    <source>
        <dbReference type="Pfam" id="PF08240"/>
    </source>
</evidence>
<sequence length="114" mass="11784">MTPGPPCIRGYDISGMVAAVGPGVTTVQKGDEVYGMPNQGAAYTEYALIDAEHGVFKTASLDHVQAAGVPMSAFTAWHTLFVRTRVMARQTVLVNGAAGGVGHLAVQLAKVQGA</sequence>
<feature type="domain" description="Alcohol dehydrogenase-like N-terminal" evidence="2">
    <location>
        <begin position="4"/>
        <end position="49"/>
    </location>
</feature>
<comment type="caution">
    <text evidence="3">The sequence shown here is derived from an EMBL/GenBank/DDBJ whole genome shotgun (WGS) entry which is preliminary data.</text>
</comment>
<accession>A0A402BEM7</accession>
<dbReference type="InterPro" id="IPR011032">
    <property type="entry name" value="GroES-like_sf"/>
</dbReference>
<proteinExistence type="predicted"/>
<name>A0A402BEM7_9CHLR</name>
<evidence type="ECO:0000313" key="3">
    <source>
        <dbReference type="EMBL" id="GCE29848.1"/>
    </source>
</evidence>
<organism evidence="3 4">
    <name type="scientific">Dictyobacter alpinus</name>
    <dbReference type="NCBI Taxonomy" id="2014873"/>
    <lineage>
        <taxon>Bacteria</taxon>
        <taxon>Bacillati</taxon>
        <taxon>Chloroflexota</taxon>
        <taxon>Ktedonobacteria</taxon>
        <taxon>Ktedonobacterales</taxon>
        <taxon>Dictyobacteraceae</taxon>
        <taxon>Dictyobacter</taxon>
    </lineage>
</organism>
<dbReference type="Gene3D" id="3.40.50.720">
    <property type="entry name" value="NAD(P)-binding Rossmann-like Domain"/>
    <property type="match status" value="1"/>
</dbReference>
<dbReference type="Proteomes" id="UP000287171">
    <property type="component" value="Unassembled WGS sequence"/>
</dbReference>
<reference evidence="4" key="1">
    <citation type="submission" date="2018-12" db="EMBL/GenBank/DDBJ databases">
        <title>Tengunoibacter tsumagoiensis gen. nov., sp. nov., Dictyobacter kobayashii sp. nov., D. alpinus sp. nov., and D. joshuensis sp. nov. and description of Dictyobacteraceae fam. nov. within the order Ktedonobacterales isolated from Tengu-no-mugimeshi.</title>
        <authorList>
            <person name="Wang C.M."/>
            <person name="Zheng Y."/>
            <person name="Sakai Y."/>
            <person name="Toyoda A."/>
            <person name="Minakuchi Y."/>
            <person name="Abe K."/>
            <person name="Yokota A."/>
            <person name="Yabe S."/>
        </authorList>
    </citation>
    <scope>NUCLEOTIDE SEQUENCE [LARGE SCALE GENOMIC DNA]</scope>
    <source>
        <strain evidence="4">Uno16</strain>
    </source>
</reference>
<dbReference type="Gene3D" id="3.90.180.10">
    <property type="entry name" value="Medium-chain alcohol dehydrogenases, catalytic domain"/>
    <property type="match status" value="1"/>
</dbReference>
<dbReference type="PANTHER" id="PTHR44154">
    <property type="entry name" value="QUINONE OXIDOREDUCTASE"/>
    <property type="match status" value="1"/>
</dbReference>
<evidence type="ECO:0000313" key="4">
    <source>
        <dbReference type="Proteomes" id="UP000287171"/>
    </source>
</evidence>
<dbReference type="SUPFAM" id="SSF50129">
    <property type="entry name" value="GroES-like"/>
    <property type="match status" value="1"/>
</dbReference>
<dbReference type="InterPro" id="IPR013154">
    <property type="entry name" value="ADH-like_N"/>
</dbReference>
<dbReference type="AlphaFoldDB" id="A0A402BEM7"/>
<dbReference type="InterPro" id="IPR036291">
    <property type="entry name" value="NAD(P)-bd_dom_sf"/>
</dbReference>
<gene>
    <name evidence="3" type="ORF">KDA_53320</name>
</gene>
<dbReference type="InterPro" id="IPR051603">
    <property type="entry name" value="Zinc-ADH_QOR/CCCR"/>
</dbReference>
<keyword evidence="1" id="KW-0521">NADP</keyword>
<protein>
    <recommendedName>
        <fullName evidence="2">Alcohol dehydrogenase-like N-terminal domain-containing protein</fullName>
    </recommendedName>
</protein>
<dbReference type="SUPFAM" id="SSF51735">
    <property type="entry name" value="NAD(P)-binding Rossmann-fold domains"/>
    <property type="match status" value="1"/>
</dbReference>
<dbReference type="Pfam" id="PF08240">
    <property type="entry name" value="ADH_N"/>
    <property type="match status" value="1"/>
</dbReference>